<dbReference type="InterPro" id="IPR011989">
    <property type="entry name" value="ARM-like"/>
</dbReference>
<dbReference type="OrthoDB" id="230287at2"/>
<dbReference type="SUPFAM" id="SSF48371">
    <property type="entry name" value="ARM repeat"/>
    <property type="match status" value="1"/>
</dbReference>
<evidence type="ECO:0000259" key="6">
    <source>
        <dbReference type="PROSITE" id="PS51007"/>
    </source>
</evidence>
<dbReference type="InterPro" id="IPR055557">
    <property type="entry name" value="DUF7133"/>
</dbReference>
<gene>
    <name evidence="7" type="ORF">FRUB_07136</name>
</gene>
<keyword evidence="8" id="KW-1185">Reference proteome</keyword>
<dbReference type="NCBIfam" id="TIGR02604">
    <property type="entry name" value="Piru_Ver_Nterm"/>
    <property type="match status" value="1"/>
</dbReference>
<name>A0A225DKN0_9BACT</name>
<dbReference type="InterPro" id="IPR009056">
    <property type="entry name" value="Cyt_c-like_dom"/>
</dbReference>
<evidence type="ECO:0000256" key="2">
    <source>
        <dbReference type="ARBA" id="ARBA00022723"/>
    </source>
</evidence>
<dbReference type="NCBIfam" id="TIGR02603">
    <property type="entry name" value="CxxCH_TIGR02603"/>
    <property type="match status" value="1"/>
</dbReference>
<dbReference type="Pfam" id="PF00034">
    <property type="entry name" value="Cytochrom_C"/>
    <property type="match status" value="1"/>
</dbReference>
<dbReference type="InterPro" id="IPR029062">
    <property type="entry name" value="Class_I_gatase-like"/>
</dbReference>
<dbReference type="GO" id="GO:0020037">
    <property type="term" value="F:heme binding"/>
    <property type="evidence" value="ECO:0007669"/>
    <property type="project" value="InterPro"/>
</dbReference>
<evidence type="ECO:0000256" key="3">
    <source>
        <dbReference type="ARBA" id="ARBA00023004"/>
    </source>
</evidence>
<evidence type="ECO:0000313" key="8">
    <source>
        <dbReference type="Proteomes" id="UP000214646"/>
    </source>
</evidence>
<dbReference type="Gene3D" id="1.10.760.10">
    <property type="entry name" value="Cytochrome c-like domain"/>
    <property type="match status" value="1"/>
</dbReference>
<feature type="signal peptide" evidence="5">
    <location>
        <begin position="1"/>
        <end position="22"/>
    </location>
</feature>
<reference evidence="8" key="1">
    <citation type="submission" date="2017-06" db="EMBL/GenBank/DDBJ databases">
        <title>Genome analysis of Fimbriiglobus ruber SP5, the first member of the order Planctomycetales with confirmed chitinolytic capability.</title>
        <authorList>
            <person name="Ravin N.V."/>
            <person name="Rakitin A.L."/>
            <person name="Ivanova A.A."/>
            <person name="Beletsky A.V."/>
            <person name="Kulichevskaya I.S."/>
            <person name="Mardanov A.V."/>
            <person name="Dedysh S.N."/>
        </authorList>
    </citation>
    <scope>NUCLEOTIDE SEQUENCE [LARGE SCALE GENOMIC DNA]</scope>
    <source>
        <strain evidence="8">SP5</strain>
    </source>
</reference>
<evidence type="ECO:0000256" key="4">
    <source>
        <dbReference type="PROSITE-ProRule" id="PRU00433"/>
    </source>
</evidence>
<dbReference type="SUPFAM" id="SSF52317">
    <property type="entry name" value="Class I glutamine amidotransferase-like"/>
    <property type="match status" value="1"/>
</dbReference>
<dbReference type="SUPFAM" id="SSF46626">
    <property type="entry name" value="Cytochrome c"/>
    <property type="match status" value="1"/>
</dbReference>
<dbReference type="InterPro" id="IPR016024">
    <property type="entry name" value="ARM-type_fold"/>
</dbReference>
<accession>A0A225DKN0</accession>
<dbReference type="GO" id="GO:0046872">
    <property type="term" value="F:metal ion binding"/>
    <property type="evidence" value="ECO:0007669"/>
    <property type="project" value="UniProtKB-KW"/>
</dbReference>
<dbReference type="Proteomes" id="UP000214646">
    <property type="component" value="Unassembled WGS sequence"/>
</dbReference>
<dbReference type="Pfam" id="PF23500">
    <property type="entry name" value="DUF7133"/>
    <property type="match status" value="1"/>
</dbReference>
<proteinExistence type="predicted"/>
<evidence type="ECO:0000256" key="1">
    <source>
        <dbReference type="ARBA" id="ARBA00022617"/>
    </source>
</evidence>
<sequence length="1453" mass="157332">MRLGSFWLSALVGLAAASPAFAADPPPLKVLFLGDTGHHQPAARFRQLQPVMAARGITLTYTDKLDDLNPETLNKYDGLAIYANHTKFTDPAQEKALLDYVASGKGFIPLHCASYCFIDSKPYVDLVGAQFRSHTTGTFRTHIETRDHPITRGYGGFESWDETYVHTKHNTKDRTVLETRVEGDVKEPWSWVRTQGKGRVFYTAWGHDQRTWSHPGFQVLVERGIRWACGQDLTEVPTYTDRPQMTAKRTDVKPFEYQEAQIPFYSPKANRGGADRINQMQKPLPVEESIKHYITPKDFEVKTFVTEDQLGGKPLAMAWDERGRLWVSLTLDYPNELKPQGEGRDRIVCCEDSDGDGVCDKVTLFADKLSIPTSILPYAGGLIVHQAPHTLFLKDTDGDGKADVRDILFTGWGTGDTHAGPSYLRYGLDNWVYGSLGYSGFVGEVGGERHNFRMGYYRFKVEHDKTVPGGLKVTKLEFLRSTSNNTWGFGLTEDGLAFGSTANGCPIVHMPIPNRYYEKVRGLTPGVLQNIAPDYHFEPVTDKVRQVDWHGGFTAAAGCTVYTARTYPQEYWNRTAFITEPTGHLVATFVLNRAGADYTAKLGWNLLASDDEWAAPIQAEVGPDGNMWVLDWYNFIVQHNPTPAGFRTGRRGAYETPLRDKTHGRIYRVVYTKSKGEKPAALASATPAQLVEALKHPNMTWRQHAQRLLLDRNQQDVAPALAALVKDESVDAAGLNAGALHALWTLDGLGAIGQYPAEVKAALKHKSAAVRRAAVQLVAHAGGDAGVNALLESGALADADVQVRLAALLAIADAKPSAECGKAVAEALAKVEGADDKVYGEALTAAAAAQDVYFLAAAGSHTYAPRGLAVVQMVAKHYASGKSAGSLNEVLTTLATAKPDVTEAILNGFSAGWPDGKKAALTADGEKAVATLLTKAPAAARGRVLRLAGVWGVKGLDAQMAEIAKGLLTIVADAKADDTARVDAAKQVVEFAGGDDTTAAKLLDAVTAQASPQFAAGVFDALAGAKAKNLGPAVVAKLGSLPPAARPAALRLVLARPEPTAAFLDAVEAGKLRFDMLDLDQKTALAAHPNKAVSERAKKLLSLGGGLPDADRQKVIEQLASSIKKTGDPANGKKLFTQHCAKCHRHSGEGQQIGPDLTGMAVHPKEELAIAILDPSRSVEGNYKAYTLKALDGRVLTGLLAAESKTAVELLDAENKRHAVRRDDIDELTESKKSLMPEGFEKQMKPDEVADLLEFLTQKGKYVSIPLDKVATVVSTLGMFFEPDGDVERLILRDWAPRTVNSVPFYLVDPQGARIKNMVLLYGPQGKVPPKMPKSVTVPCNTAAKAIHLLSGVGGWNALQPSKDGSGSVSMIVRLHYADGTTEDHPLKNGVHFADYIHRVDVPGSKFAFAMRGQQMRYLAVTPKKPDVIKQIEFVKGPDSSAPVVMAVTVETP</sequence>
<dbReference type="Gene3D" id="3.40.50.880">
    <property type="match status" value="1"/>
</dbReference>
<dbReference type="EMBL" id="NIDE01000014">
    <property type="protein sequence ID" value="OWK38016.1"/>
    <property type="molecule type" value="Genomic_DNA"/>
</dbReference>
<keyword evidence="5" id="KW-0732">Signal</keyword>
<dbReference type="Gene3D" id="2.120.10.30">
    <property type="entry name" value="TolB, C-terminal domain"/>
    <property type="match status" value="1"/>
</dbReference>
<dbReference type="Gene3D" id="1.25.10.10">
    <property type="entry name" value="Leucine-rich Repeat Variant"/>
    <property type="match status" value="1"/>
</dbReference>
<keyword evidence="1 4" id="KW-0349">Heme</keyword>
<dbReference type="InterPro" id="IPR011042">
    <property type="entry name" value="6-blade_b-propeller_TolB-like"/>
</dbReference>
<dbReference type="PANTHER" id="PTHR33546">
    <property type="entry name" value="LARGE, MULTIFUNCTIONAL SECRETED PROTEIN-RELATED"/>
    <property type="match status" value="1"/>
</dbReference>
<dbReference type="InterPro" id="IPR036909">
    <property type="entry name" value="Cyt_c-like_dom_sf"/>
</dbReference>
<dbReference type="GO" id="GO:0009055">
    <property type="term" value="F:electron transfer activity"/>
    <property type="evidence" value="ECO:0007669"/>
    <property type="project" value="InterPro"/>
</dbReference>
<dbReference type="PROSITE" id="PS51007">
    <property type="entry name" value="CYTC"/>
    <property type="match status" value="1"/>
</dbReference>
<dbReference type="InterPro" id="IPR013427">
    <property type="entry name" value="Haem-bd_dom_put"/>
</dbReference>
<dbReference type="InterPro" id="IPR013428">
    <property type="entry name" value="Membrane-bound_put_N"/>
</dbReference>
<organism evidence="7 8">
    <name type="scientific">Fimbriiglobus ruber</name>
    <dbReference type="NCBI Taxonomy" id="1908690"/>
    <lineage>
        <taxon>Bacteria</taxon>
        <taxon>Pseudomonadati</taxon>
        <taxon>Planctomycetota</taxon>
        <taxon>Planctomycetia</taxon>
        <taxon>Gemmatales</taxon>
        <taxon>Gemmataceae</taxon>
        <taxon>Fimbriiglobus</taxon>
    </lineage>
</organism>
<dbReference type="PANTHER" id="PTHR33546:SF1">
    <property type="entry name" value="LARGE, MULTIFUNCTIONAL SECRETED PROTEIN"/>
    <property type="match status" value="1"/>
</dbReference>
<comment type="caution">
    <text evidence="7">The sequence shown here is derived from an EMBL/GenBank/DDBJ whole genome shotgun (WGS) entry which is preliminary data.</text>
</comment>
<dbReference type="InterPro" id="IPR029010">
    <property type="entry name" value="ThuA-like"/>
</dbReference>
<feature type="domain" description="Cytochrome c" evidence="6">
    <location>
        <begin position="1127"/>
        <end position="1260"/>
    </location>
</feature>
<dbReference type="Pfam" id="PF06283">
    <property type="entry name" value="ThuA"/>
    <property type="match status" value="1"/>
</dbReference>
<evidence type="ECO:0000313" key="7">
    <source>
        <dbReference type="EMBL" id="OWK38016.1"/>
    </source>
</evidence>
<dbReference type="SUPFAM" id="SSF50952">
    <property type="entry name" value="Soluble quinoprotein glucose dehydrogenase"/>
    <property type="match status" value="1"/>
</dbReference>
<keyword evidence="2 4" id="KW-0479">Metal-binding</keyword>
<evidence type="ECO:0000256" key="5">
    <source>
        <dbReference type="SAM" id="SignalP"/>
    </source>
</evidence>
<keyword evidence="3 4" id="KW-0408">Iron</keyword>
<dbReference type="InterPro" id="IPR011041">
    <property type="entry name" value="Quinoprot_gluc/sorb_DH_b-prop"/>
</dbReference>
<protein>
    <submittedName>
        <fullName evidence="7">Azurin</fullName>
    </submittedName>
</protein>
<feature type="chain" id="PRO_5012307748" evidence="5">
    <location>
        <begin position="23"/>
        <end position="1453"/>
    </location>
</feature>
<dbReference type="RefSeq" id="WP_088257828.1">
    <property type="nucleotide sequence ID" value="NZ_NIDE01000014.1"/>
</dbReference>